<comment type="similarity">
    <text evidence="1">Belongs to the type-I restriction system S methylase family.</text>
</comment>
<evidence type="ECO:0000256" key="2">
    <source>
        <dbReference type="ARBA" id="ARBA00022747"/>
    </source>
</evidence>
<dbReference type="Gene3D" id="3.90.220.20">
    <property type="entry name" value="DNA methylase specificity domains"/>
    <property type="match status" value="2"/>
</dbReference>
<dbReference type="EMBL" id="QPEX01000037">
    <property type="protein sequence ID" value="RCS43977.1"/>
    <property type="molecule type" value="Genomic_DNA"/>
</dbReference>
<comment type="caution">
    <text evidence="5">The sequence shown here is derived from an EMBL/GenBank/DDBJ whole genome shotgun (WGS) entry which is preliminary data.</text>
</comment>
<feature type="domain" description="Type I restriction modification DNA specificity" evidence="4">
    <location>
        <begin position="4"/>
        <end position="188"/>
    </location>
</feature>
<evidence type="ECO:0000259" key="4">
    <source>
        <dbReference type="Pfam" id="PF01420"/>
    </source>
</evidence>
<sequence>MKLPAGWTRSTLGDLCRTKPNNGIFRKNAEYESNGEGMPVVWVKELFRGNQIDVEGSRRVKATAQEVNKYGLKYGDVLFCRSSLNVDGIAFNNVYLGDDDKALFECHLIRVSPDLARVFPPYLNLLLRSPSLRAIAISNANTATMTTIDQAALCRIEVDLPPLPEQRRIAAILDQADAIRRKRQKAIELTEKFLKSAFLEMFGDPVTNPKGWKTVNLDSIADIQSGVTKGRRFNGKETVHVPYMRVANVQDGRIVLDEVKEIEVLPSDVEKYLLQKGDVLLTEGGDFDKLGRGAVWHAEIANCIHQNHIFRVRPRDGVISPEYASALIGSGYGKRYFLRAAKQTTGIATINKGQLVEFPVLLPPYKKQLEYEELVETYRALVSRSEHTAKVEHNLFNSLVQRAFRGELSPVEVP</sequence>
<dbReference type="GO" id="GO:0003677">
    <property type="term" value="F:DNA binding"/>
    <property type="evidence" value="ECO:0007669"/>
    <property type="project" value="UniProtKB-KW"/>
</dbReference>
<accession>A0A368KMP5</accession>
<keyword evidence="2" id="KW-0680">Restriction system</keyword>
<reference evidence="5 6" key="1">
    <citation type="submission" date="2018-07" db="EMBL/GenBank/DDBJ databases">
        <title>Comparative genomes isolates from brazilian mangrove.</title>
        <authorList>
            <person name="De Araujo J.E."/>
            <person name="Taketani R.G."/>
            <person name="Silva M.C.P."/>
            <person name="Lourenco M.V."/>
            <person name="Oliveira V.M."/>
            <person name="Andreote F.D."/>
        </authorList>
    </citation>
    <scope>NUCLEOTIDE SEQUENCE [LARGE SCALE GENOMIC DNA]</scope>
    <source>
        <strain evidence="5 6">HEX PRIS-MGV</strain>
    </source>
</reference>
<name>A0A368KMP5_9BACT</name>
<dbReference type="GO" id="GO:0004519">
    <property type="term" value="F:endonuclease activity"/>
    <property type="evidence" value="ECO:0007669"/>
    <property type="project" value="UniProtKB-KW"/>
</dbReference>
<gene>
    <name evidence="5" type="ORF">DTL42_18505</name>
</gene>
<dbReference type="PANTHER" id="PTHR30408:SF12">
    <property type="entry name" value="TYPE I RESTRICTION ENZYME MJAVIII SPECIFICITY SUBUNIT"/>
    <property type="match status" value="1"/>
</dbReference>
<dbReference type="CDD" id="cd17253">
    <property type="entry name" value="RMtype1_S_Eco933I-TRD2-CR2_like"/>
    <property type="match status" value="1"/>
</dbReference>
<dbReference type="PANTHER" id="PTHR30408">
    <property type="entry name" value="TYPE-1 RESTRICTION ENZYME ECOKI SPECIFICITY PROTEIN"/>
    <property type="match status" value="1"/>
</dbReference>
<dbReference type="InterPro" id="IPR000055">
    <property type="entry name" value="Restrct_endonuc_typeI_TRD"/>
</dbReference>
<dbReference type="GO" id="GO:0009307">
    <property type="term" value="P:DNA restriction-modification system"/>
    <property type="evidence" value="ECO:0007669"/>
    <property type="project" value="UniProtKB-KW"/>
</dbReference>
<dbReference type="RefSeq" id="WP_114370734.1">
    <property type="nucleotide sequence ID" value="NZ_QPEX01000037.1"/>
</dbReference>
<dbReference type="AlphaFoldDB" id="A0A368KMP5"/>
<dbReference type="Pfam" id="PF01420">
    <property type="entry name" value="Methylase_S"/>
    <property type="match status" value="2"/>
</dbReference>
<keyword evidence="3" id="KW-0238">DNA-binding</keyword>
<dbReference type="CDD" id="cd17517">
    <property type="entry name" value="RMtype1_S_EcoKI_StySPI-TRD2-CR2_like"/>
    <property type="match status" value="1"/>
</dbReference>
<evidence type="ECO:0000256" key="1">
    <source>
        <dbReference type="ARBA" id="ARBA00010923"/>
    </source>
</evidence>
<dbReference type="OrthoDB" id="9811611at2"/>
<keyword evidence="5" id="KW-0540">Nuclease</keyword>
<dbReference type="InterPro" id="IPR044946">
    <property type="entry name" value="Restrct_endonuc_typeI_TRD_sf"/>
</dbReference>
<keyword evidence="5" id="KW-0255">Endonuclease</keyword>
<proteinExistence type="inferred from homology"/>
<protein>
    <submittedName>
        <fullName evidence="5">Restriction endonuclease subunit S</fullName>
    </submittedName>
</protein>
<evidence type="ECO:0000256" key="3">
    <source>
        <dbReference type="ARBA" id="ARBA00023125"/>
    </source>
</evidence>
<dbReference type="Proteomes" id="UP000253562">
    <property type="component" value="Unassembled WGS sequence"/>
</dbReference>
<keyword evidence="5" id="KW-0378">Hydrolase</keyword>
<organism evidence="5 6">
    <name type="scientific">Bremerella cremea</name>
    <dbReference type="NCBI Taxonomy" id="1031537"/>
    <lineage>
        <taxon>Bacteria</taxon>
        <taxon>Pseudomonadati</taxon>
        <taxon>Planctomycetota</taxon>
        <taxon>Planctomycetia</taxon>
        <taxon>Pirellulales</taxon>
        <taxon>Pirellulaceae</taxon>
        <taxon>Bremerella</taxon>
    </lineage>
</organism>
<feature type="domain" description="Type I restriction modification DNA specificity" evidence="4">
    <location>
        <begin position="209"/>
        <end position="371"/>
    </location>
</feature>
<dbReference type="InterPro" id="IPR052021">
    <property type="entry name" value="Type-I_RS_S_subunit"/>
</dbReference>
<evidence type="ECO:0000313" key="6">
    <source>
        <dbReference type="Proteomes" id="UP000253562"/>
    </source>
</evidence>
<dbReference type="SUPFAM" id="SSF116734">
    <property type="entry name" value="DNA methylase specificity domain"/>
    <property type="match status" value="2"/>
</dbReference>
<evidence type="ECO:0000313" key="5">
    <source>
        <dbReference type="EMBL" id="RCS43977.1"/>
    </source>
</evidence>